<keyword evidence="7 8" id="KW-0472">Membrane</keyword>
<evidence type="ECO:0000256" key="1">
    <source>
        <dbReference type="ARBA" id="ARBA00004651"/>
    </source>
</evidence>
<evidence type="ECO:0000313" key="9">
    <source>
        <dbReference type="EMBL" id="SHI60332.1"/>
    </source>
</evidence>
<dbReference type="PANTHER" id="PTHR30472:SF27">
    <property type="entry name" value="PETROBACTIN IMPORT SYSTEM PERMEASE PROTEIN YCLN"/>
    <property type="match status" value="1"/>
</dbReference>
<feature type="transmembrane region" description="Helical" evidence="8">
    <location>
        <begin position="15"/>
        <end position="45"/>
    </location>
</feature>
<feature type="transmembrane region" description="Helical" evidence="8">
    <location>
        <begin position="235"/>
        <end position="268"/>
    </location>
</feature>
<feature type="transmembrane region" description="Helical" evidence="8">
    <location>
        <begin position="149"/>
        <end position="171"/>
    </location>
</feature>
<keyword evidence="5 8" id="KW-0812">Transmembrane</keyword>
<evidence type="ECO:0000256" key="3">
    <source>
        <dbReference type="ARBA" id="ARBA00022448"/>
    </source>
</evidence>
<dbReference type="Gene3D" id="1.10.3470.10">
    <property type="entry name" value="ABC transporter involved in vitamin B12 uptake, BtuC"/>
    <property type="match status" value="1"/>
</dbReference>
<keyword evidence="6 8" id="KW-1133">Transmembrane helix</keyword>
<comment type="similarity">
    <text evidence="2">Belongs to the binding-protein-dependent transport system permease family. FecCD subfamily.</text>
</comment>
<dbReference type="EMBL" id="FQZC01000001">
    <property type="protein sequence ID" value="SHI60332.1"/>
    <property type="molecule type" value="Genomic_DNA"/>
</dbReference>
<sequence>MAPPAPRVTFAMQRYLFPCMVLAVALLAAASLFIGVSEVSFLDVLTGRADAAALEILAVSRLPRTLSLLLAGAAMAVAGLLMQMLARNRFVEPSTAGTVESASLGLLVVLIFAPALPVMGKMLVASLFALAGTALFMAILARIPHRSTLVVPLVGIMLGGVINAGTTFFAYRYDLMQSLGAWTMGDFSGVLRGRYELLWLALALTVAAYIAADRFTVAGLGRSFTTNLGLHYGRVLALGLTIVSLVTAVVVVTVGSIPFLGLIVPNLVSMAIGDNVRRGLPWVALTGALFVLVCDIVGRTIRAPYEVPLGTIVGVLGSGLFLYLLLKDRKRLG</sequence>
<evidence type="ECO:0000313" key="10">
    <source>
        <dbReference type="Proteomes" id="UP000184290"/>
    </source>
</evidence>
<feature type="transmembrane region" description="Helical" evidence="8">
    <location>
        <begin position="307"/>
        <end position="326"/>
    </location>
</feature>
<dbReference type="Proteomes" id="UP000184290">
    <property type="component" value="Unassembled WGS sequence"/>
</dbReference>
<proteinExistence type="inferred from homology"/>
<dbReference type="Pfam" id="PF01032">
    <property type="entry name" value="FecCD"/>
    <property type="match status" value="1"/>
</dbReference>
<evidence type="ECO:0000256" key="8">
    <source>
        <dbReference type="SAM" id="Phobius"/>
    </source>
</evidence>
<feature type="transmembrane region" description="Helical" evidence="8">
    <location>
        <begin position="197"/>
        <end position="215"/>
    </location>
</feature>
<evidence type="ECO:0000256" key="4">
    <source>
        <dbReference type="ARBA" id="ARBA00022475"/>
    </source>
</evidence>
<name>A0ABY1I4T7_9HYPH</name>
<organism evidence="9 10">
    <name type="scientific">Aureimonas altamirensis DSM 21988</name>
    <dbReference type="NCBI Taxonomy" id="1121026"/>
    <lineage>
        <taxon>Bacteria</taxon>
        <taxon>Pseudomonadati</taxon>
        <taxon>Pseudomonadota</taxon>
        <taxon>Alphaproteobacteria</taxon>
        <taxon>Hyphomicrobiales</taxon>
        <taxon>Aurantimonadaceae</taxon>
        <taxon>Aureimonas</taxon>
    </lineage>
</organism>
<keyword evidence="10" id="KW-1185">Reference proteome</keyword>
<evidence type="ECO:0000256" key="6">
    <source>
        <dbReference type="ARBA" id="ARBA00022989"/>
    </source>
</evidence>
<dbReference type="PANTHER" id="PTHR30472">
    <property type="entry name" value="FERRIC ENTEROBACTIN TRANSPORT SYSTEM PERMEASE PROTEIN"/>
    <property type="match status" value="1"/>
</dbReference>
<reference evidence="9 10" key="1">
    <citation type="submission" date="2016-11" db="EMBL/GenBank/DDBJ databases">
        <authorList>
            <person name="Varghese N."/>
            <person name="Submissions S."/>
        </authorList>
    </citation>
    <scope>NUCLEOTIDE SEQUENCE [LARGE SCALE GENOMIC DNA]</scope>
    <source>
        <strain evidence="9 10">DSM 21988</strain>
    </source>
</reference>
<evidence type="ECO:0000256" key="7">
    <source>
        <dbReference type="ARBA" id="ARBA00023136"/>
    </source>
</evidence>
<evidence type="ECO:0000256" key="5">
    <source>
        <dbReference type="ARBA" id="ARBA00022692"/>
    </source>
</evidence>
<gene>
    <name evidence="9" type="ORF">SAMN02745911_0633</name>
</gene>
<feature type="transmembrane region" description="Helical" evidence="8">
    <location>
        <begin position="280"/>
        <end position="301"/>
    </location>
</feature>
<feature type="transmembrane region" description="Helical" evidence="8">
    <location>
        <begin position="123"/>
        <end position="143"/>
    </location>
</feature>
<feature type="transmembrane region" description="Helical" evidence="8">
    <location>
        <begin position="66"/>
        <end position="86"/>
    </location>
</feature>
<dbReference type="InterPro" id="IPR037294">
    <property type="entry name" value="ABC_BtuC-like"/>
</dbReference>
<accession>A0ABY1I4T7</accession>
<dbReference type="CDD" id="cd06550">
    <property type="entry name" value="TM_ABC_iron-siderophores_like"/>
    <property type="match status" value="1"/>
</dbReference>
<evidence type="ECO:0000256" key="2">
    <source>
        <dbReference type="ARBA" id="ARBA00007935"/>
    </source>
</evidence>
<comment type="caution">
    <text evidence="9">The sequence shown here is derived from an EMBL/GenBank/DDBJ whole genome shotgun (WGS) entry which is preliminary data.</text>
</comment>
<feature type="transmembrane region" description="Helical" evidence="8">
    <location>
        <begin position="98"/>
        <end position="116"/>
    </location>
</feature>
<protein>
    <submittedName>
        <fullName evidence="9">Iron complex transport system permease protein</fullName>
    </submittedName>
</protein>
<keyword evidence="4" id="KW-1003">Cell membrane</keyword>
<keyword evidence="3" id="KW-0813">Transport</keyword>
<dbReference type="SUPFAM" id="SSF81345">
    <property type="entry name" value="ABC transporter involved in vitamin B12 uptake, BtuC"/>
    <property type="match status" value="1"/>
</dbReference>
<dbReference type="InterPro" id="IPR000522">
    <property type="entry name" value="ABC_transptr_permease_BtuC"/>
</dbReference>
<comment type="subcellular location">
    <subcellularLocation>
        <location evidence="1">Cell membrane</location>
        <topology evidence="1">Multi-pass membrane protein</topology>
    </subcellularLocation>
</comment>